<dbReference type="SUPFAM" id="SSF53613">
    <property type="entry name" value="Ribokinase-like"/>
    <property type="match status" value="1"/>
</dbReference>
<keyword evidence="3" id="KW-0521">NADP</keyword>
<feature type="binding site" evidence="6">
    <location>
        <begin position="172"/>
        <end position="178"/>
    </location>
    <ligand>
        <name>(6S)-NADPHX</name>
        <dbReference type="ChEBI" id="CHEBI:64076"/>
    </ligand>
</feature>
<feature type="binding site" evidence="6">
    <location>
        <position position="241"/>
    </location>
    <ligand>
        <name>(6S)-NADPHX</name>
        <dbReference type="ChEBI" id="CHEBI:64076"/>
    </ligand>
</feature>
<sequence length="322" mass="32957">MASSLDHDPMERFRRLVPEMGGNYKGSHGKVAVVGGCLEFTGAPFFAAMSALRVGADMAYVICTPSAATAIKSYSPELMVLPYLPETTQQQYDSAAAPDEAAVERAVARIAPWLARASAVVVGPGLGDDPAVCATASALIARCRQLGLPLVVDGSALTHIVAKVGGWVAGGPAAEAAPFGGPVVLAKGAADLVCTPDQPPHQPPHQPSSSDRQPHQPTAAPAARYVCDDLGSPRRCGGQGDVLAGTAAAFLCWAAKHHHQQQDASSTAAADGISSDEVAVCALAACKVVRKAAGAAFEVEQRGMVAGDIVPHLSRSLVQVAS</sequence>
<feature type="binding site" evidence="6">
    <location>
        <position position="125"/>
    </location>
    <ligand>
        <name>(6S)-NADPHX</name>
        <dbReference type="ChEBI" id="CHEBI:64076"/>
    </ligand>
</feature>
<organism evidence="9 10">
    <name type="scientific">Tetrabaena socialis</name>
    <dbReference type="NCBI Taxonomy" id="47790"/>
    <lineage>
        <taxon>Eukaryota</taxon>
        <taxon>Viridiplantae</taxon>
        <taxon>Chlorophyta</taxon>
        <taxon>core chlorophytes</taxon>
        <taxon>Chlorophyceae</taxon>
        <taxon>CS clade</taxon>
        <taxon>Chlamydomonadales</taxon>
        <taxon>Tetrabaenaceae</taxon>
        <taxon>Tetrabaena</taxon>
    </lineage>
</organism>
<keyword evidence="10" id="KW-1185">Reference proteome</keyword>
<comment type="similarity">
    <text evidence="6">Belongs to the NnrD/CARKD family.</text>
</comment>
<dbReference type="GO" id="GO:0047453">
    <property type="term" value="F:ATP-dependent NAD(P)H-hydrate dehydratase activity"/>
    <property type="evidence" value="ECO:0007669"/>
    <property type="project" value="UniProtKB-UniRule"/>
</dbReference>
<comment type="cofactor">
    <cofactor evidence="6">
        <name>Mg(2+)</name>
        <dbReference type="ChEBI" id="CHEBI:18420"/>
    </cofactor>
</comment>
<keyword evidence="1 6" id="KW-0547">Nucleotide-binding</keyword>
<evidence type="ECO:0000256" key="3">
    <source>
        <dbReference type="ARBA" id="ARBA00022857"/>
    </source>
</evidence>
<evidence type="ECO:0000256" key="5">
    <source>
        <dbReference type="ARBA" id="ARBA00023239"/>
    </source>
</evidence>
<protein>
    <recommendedName>
        <fullName evidence="6">ATP-dependent (S)-NAD(P)H-hydrate dehydratase</fullName>
        <ecNumber evidence="6">4.2.1.93</ecNumber>
    </recommendedName>
    <alternativeName>
        <fullName evidence="6">ATP-dependent NAD(P)HX dehydratase</fullName>
    </alternativeName>
</protein>
<keyword evidence="5 6" id="KW-0456">Lyase</keyword>
<evidence type="ECO:0000256" key="6">
    <source>
        <dbReference type="HAMAP-Rule" id="MF_03157"/>
    </source>
</evidence>
<dbReference type="Proteomes" id="UP000236333">
    <property type="component" value="Unassembled WGS sequence"/>
</dbReference>
<evidence type="ECO:0000256" key="1">
    <source>
        <dbReference type="ARBA" id="ARBA00022741"/>
    </source>
</evidence>
<gene>
    <name evidence="9" type="ORF">TSOC_008712</name>
</gene>
<dbReference type="GO" id="GO:0046496">
    <property type="term" value="P:nicotinamide nucleotide metabolic process"/>
    <property type="evidence" value="ECO:0007669"/>
    <property type="project" value="UniProtKB-UniRule"/>
</dbReference>
<keyword evidence="2 6" id="KW-0067">ATP-binding</keyword>
<dbReference type="GO" id="GO:0005524">
    <property type="term" value="F:ATP binding"/>
    <property type="evidence" value="ECO:0007669"/>
    <property type="project" value="UniProtKB-KW"/>
</dbReference>
<evidence type="ECO:0000313" key="9">
    <source>
        <dbReference type="EMBL" id="PNH05060.1"/>
    </source>
</evidence>
<dbReference type="InterPro" id="IPR029056">
    <property type="entry name" value="Ribokinase-like"/>
</dbReference>
<dbReference type="CDD" id="cd01171">
    <property type="entry name" value="YXKO-related"/>
    <property type="match status" value="1"/>
</dbReference>
<feature type="region of interest" description="Disordered" evidence="7">
    <location>
        <begin position="193"/>
        <end position="221"/>
    </location>
</feature>
<dbReference type="PANTHER" id="PTHR12592">
    <property type="entry name" value="ATP-DEPENDENT (S)-NAD(P)H-HYDRATE DEHYDRATASE FAMILY MEMBER"/>
    <property type="match status" value="1"/>
</dbReference>
<dbReference type="Gene3D" id="3.40.1190.20">
    <property type="match status" value="2"/>
</dbReference>
<feature type="binding site" evidence="6">
    <location>
        <begin position="187"/>
        <end position="191"/>
    </location>
    <ligand>
        <name>ATP</name>
        <dbReference type="ChEBI" id="CHEBI:30616"/>
    </ligand>
</feature>
<dbReference type="PANTHER" id="PTHR12592:SF0">
    <property type="entry name" value="ATP-DEPENDENT (S)-NAD(P)H-HYDRATE DEHYDRATASE"/>
    <property type="match status" value="1"/>
</dbReference>
<evidence type="ECO:0000256" key="7">
    <source>
        <dbReference type="SAM" id="MobiDB-lite"/>
    </source>
</evidence>
<feature type="domain" description="YjeF C-terminal" evidence="8">
    <location>
        <begin position="9"/>
        <end position="320"/>
    </location>
</feature>
<comment type="function">
    <text evidence="6">Catalyzes the dehydration of the S-form of NAD(P)HX at the expense of ATP, which is converted to ADP. Together with NAD(P)HX epimerase, which catalyzes the epimerization of the S- and R-forms, the enzyme allows the repair of both epimers of NAD(P)HX, a damaged form of NAD(P)H that is a result of enzymatic or heat-dependent hydration.</text>
</comment>
<keyword evidence="4 6" id="KW-0520">NAD</keyword>
<proteinExistence type="inferred from homology"/>
<dbReference type="PROSITE" id="PS01049">
    <property type="entry name" value="YJEF_C_1"/>
    <property type="match status" value="1"/>
</dbReference>
<dbReference type="Pfam" id="PF01256">
    <property type="entry name" value="Carb_kinase"/>
    <property type="match status" value="2"/>
</dbReference>
<comment type="caution">
    <text evidence="9">The sequence shown here is derived from an EMBL/GenBank/DDBJ whole genome shotgun (WGS) entry which is preliminary data.</text>
</comment>
<dbReference type="HAMAP" id="MF_01965">
    <property type="entry name" value="NADHX_dehydratase"/>
    <property type="match status" value="1"/>
</dbReference>
<evidence type="ECO:0000259" key="8">
    <source>
        <dbReference type="PROSITE" id="PS51383"/>
    </source>
</evidence>
<name>A0A2J7ZXR6_9CHLO</name>
<dbReference type="OrthoDB" id="8110916at2759"/>
<comment type="catalytic activity">
    <reaction evidence="6">
        <text>(6S)-NADHX + ATP = ADP + phosphate + NADH + H(+)</text>
        <dbReference type="Rhea" id="RHEA:19017"/>
        <dbReference type="ChEBI" id="CHEBI:15378"/>
        <dbReference type="ChEBI" id="CHEBI:30616"/>
        <dbReference type="ChEBI" id="CHEBI:43474"/>
        <dbReference type="ChEBI" id="CHEBI:57945"/>
        <dbReference type="ChEBI" id="CHEBI:64074"/>
        <dbReference type="ChEBI" id="CHEBI:456216"/>
        <dbReference type="EC" id="4.2.1.93"/>
    </reaction>
</comment>
<evidence type="ECO:0000313" key="10">
    <source>
        <dbReference type="Proteomes" id="UP000236333"/>
    </source>
</evidence>
<dbReference type="EC" id="4.2.1.93" evidence="6"/>
<evidence type="ECO:0000256" key="2">
    <source>
        <dbReference type="ARBA" id="ARBA00022840"/>
    </source>
</evidence>
<dbReference type="InterPro" id="IPR017953">
    <property type="entry name" value="Carbohydrate_kinase_pred_CS"/>
</dbReference>
<dbReference type="PROSITE" id="PS51383">
    <property type="entry name" value="YJEF_C_3"/>
    <property type="match status" value="1"/>
</dbReference>
<dbReference type="EMBL" id="PGGS01000338">
    <property type="protein sequence ID" value="PNH05060.1"/>
    <property type="molecule type" value="Genomic_DNA"/>
</dbReference>
<accession>A0A2J7ZXR6</accession>
<comment type="catalytic activity">
    <reaction evidence="6">
        <text>(6S)-NADPHX + ATP = ADP + phosphate + NADPH + H(+)</text>
        <dbReference type="Rhea" id="RHEA:32231"/>
        <dbReference type="ChEBI" id="CHEBI:15378"/>
        <dbReference type="ChEBI" id="CHEBI:30616"/>
        <dbReference type="ChEBI" id="CHEBI:43474"/>
        <dbReference type="ChEBI" id="CHEBI:57783"/>
        <dbReference type="ChEBI" id="CHEBI:64076"/>
        <dbReference type="ChEBI" id="CHEBI:456216"/>
        <dbReference type="EC" id="4.2.1.93"/>
    </reaction>
</comment>
<feature type="compositionally biased region" description="Pro residues" evidence="7">
    <location>
        <begin position="197"/>
        <end position="206"/>
    </location>
</feature>
<evidence type="ECO:0000256" key="4">
    <source>
        <dbReference type="ARBA" id="ARBA00023027"/>
    </source>
</evidence>
<feature type="compositionally biased region" description="Low complexity" evidence="7">
    <location>
        <begin position="207"/>
        <end position="217"/>
    </location>
</feature>
<keyword evidence="6" id="KW-0597">Phosphoprotein</keyword>
<feature type="binding site" evidence="6">
    <location>
        <begin position="231"/>
        <end position="240"/>
    </location>
    <ligand>
        <name>ATP</name>
        <dbReference type="ChEBI" id="CHEBI:30616"/>
    </ligand>
</feature>
<dbReference type="InterPro" id="IPR000631">
    <property type="entry name" value="CARKD"/>
</dbReference>
<dbReference type="GO" id="GO:0110051">
    <property type="term" value="P:metabolite repair"/>
    <property type="evidence" value="ECO:0007669"/>
    <property type="project" value="TreeGrafter"/>
</dbReference>
<dbReference type="AlphaFoldDB" id="A0A2J7ZXR6"/>
<reference evidence="9 10" key="1">
    <citation type="journal article" date="2017" name="Mol. Biol. Evol.">
        <title>The 4-celled Tetrabaena socialis nuclear genome reveals the essential components for genetic control of cell number at the origin of multicellularity in the volvocine lineage.</title>
        <authorList>
            <person name="Featherston J."/>
            <person name="Arakaki Y."/>
            <person name="Hanschen E.R."/>
            <person name="Ferris P.J."/>
            <person name="Michod R.E."/>
            <person name="Olson B.J.S.C."/>
            <person name="Nozaki H."/>
            <person name="Durand P.M."/>
        </authorList>
    </citation>
    <scope>NUCLEOTIDE SEQUENCE [LARGE SCALE GENOMIC DNA]</scope>
    <source>
        <strain evidence="9 10">NIES-571</strain>
    </source>
</reference>